<comment type="caution">
    <text evidence="1">The sequence shown here is derived from an EMBL/GenBank/DDBJ whole genome shotgun (WGS) entry which is preliminary data.</text>
</comment>
<organism evidence="1 2">
    <name type="scientific">Thermostichus vulcanus str. 'Rupite'</name>
    <dbReference type="NCBI Taxonomy" id="2813851"/>
    <lineage>
        <taxon>Bacteria</taxon>
        <taxon>Bacillati</taxon>
        <taxon>Cyanobacteriota</taxon>
        <taxon>Cyanophyceae</taxon>
        <taxon>Thermostichales</taxon>
        <taxon>Thermostichaceae</taxon>
        <taxon>Thermostichus</taxon>
    </lineage>
</organism>
<sequence length="142" mass="15868">MRYLVIFDGLCNLCANGVKVLEHLDRGQRFCYAPMQDASTLAEWGIQPADVELGMILIDLEQSNQRWQGAAAAEQIAALLPGGDLWLSLYRGIPGLKPLANQGYAQIRDHRYKWFGRRDTLYPSAYPVCGRCQGRDPVATPD</sequence>
<gene>
    <name evidence="1" type="ORF">JX360_02820</name>
</gene>
<dbReference type="InterPro" id="IPR007263">
    <property type="entry name" value="DCC1-like"/>
</dbReference>
<accession>A0ABT0C7T3</accession>
<dbReference type="EMBL" id="JAFIRA010000004">
    <property type="protein sequence ID" value="MCJ2541846.1"/>
    <property type="molecule type" value="Genomic_DNA"/>
</dbReference>
<dbReference type="PANTHER" id="PTHR33639">
    <property type="entry name" value="THIOL-DISULFIDE OXIDOREDUCTASE DCC"/>
    <property type="match status" value="1"/>
</dbReference>
<evidence type="ECO:0000313" key="1">
    <source>
        <dbReference type="EMBL" id="MCJ2541846.1"/>
    </source>
</evidence>
<evidence type="ECO:0000313" key="2">
    <source>
        <dbReference type="Proteomes" id="UP000830835"/>
    </source>
</evidence>
<dbReference type="InterPro" id="IPR052927">
    <property type="entry name" value="DCC_oxidoreductase"/>
</dbReference>
<dbReference type="RefSeq" id="WP_244349059.1">
    <property type="nucleotide sequence ID" value="NZ_JAFIRA010000004.1"/>
</dbReference>
<protein>
    <submittedName>
        <fullName evidence="1">DUF393 domain-containing protein</fullName>
    </submittedName>
</protein>
<keyword evidence="2" id="KW-1185">Reference proteome</keyword>
<dbReference type="PANTHER" id="PTHR33639:SF2">
    <property type="entry name" value="DUF393 DOMAIN-CONTAINING PROTEIN"/>
    <property type="match status" value="1"/>
</dbReference>
<dbReference type="Proteomes" id="UP000830835">
    <property type="component" value="Unassembled WGS sequence"/>
</dbReference>
<dbReference type="Pfam" id="PF04134">
    <property type="entry name" value="DCC1-like"/>
    <property type="match status" value="1"/>
</dbReference>
<proteinExistence type="predicted"/>
<name>A0ABT0C7T3_THEVL</name>
<reference evidence="1" key="1">
    <citation type="submission" date="2021-02" db="EMBL/GenBank/DDBJ databases">
        <title>The CRISPR/cas machinery reduction and long-range gene transfer in the hot spring cyanobacterium Synechococcus.</title>
        <authorList>
            <person name="Dvorak P."/>
            <person name="Jahodarova E."/>
            <person name="Hasler P."/>
            <person name="Poulickova A."/>
        </authorList>
    </citation>
    <scope>NUCLEOTIDE SEQUENCE</scope>
    <source>
        <strain evidence="1">Rupite</strain>
    </source>
</reference>